<comment type="catalytic activity">
    <reaction evidence="1">
        <text>ATP + protein L-histidine = ADP + protein N-phospho-L-histidine.</text>
        <dbReference type="EC" id="2.7.13.3"/>
    </reaction>
</comment>
<comment type="subunit">
    <text evidence="17">At low DSF concentrations, interacts with RpfF.</text>
</comment>
<dbReference type="InterPro" id="IPR011990">
    <property type="entry name" value="TPR-like_helical_dom_sf"/>
</dbReference>
<keyword evidence="5 21" id="KW-0597">Phosphoprotein</keyword>
<dbReference type="SUPFAM" id="SSF52172">
    <property type="entry name" value="CheY-like"/>
    <property type="match status" value="2"/>
</dbReference>
<evidence type="ECO:0000256" key="14">
    <source>
        <dbReference type="ARBA" id="ARBA00023026"/>
    </source>
</evidence>
<feature type="domain" description="Histidine kinase" evidence="23">
    <location>
        <begin position="709"/>
        <end position="930"/>
    </location>
</feature>
<dbReference type="InterPro" id="IPR005467">
    <property type="entry name" value="His_kinase_dom"/>
</dbReference>
<comment type="subcellular location">
    <subcellularLocation>
        <location evidence="2">Cell membrane</location>
        <topology evidence="2">Multi-pass membrane protein</topology>
    </subcellularLocation>
</comment>
<dbReference type="RefSeq" id="WP_275681783.1">
    <property type="nucleotide sequence ID" value="NZ_JAJLJH010000001.1"/>
</dbReference>
<evidence type="ECO:0000256" key="4">
    <source>
        <dbReference type="ARBA" id="ARBA00022475"/>
    </source>
</evidence>
<keyword evidence="10" id="KW-0418">Kinase</keyword>
<evidence type="ECO:0000256" key="16">
    <source>
        <dbReference type="ARBA" id="ARBA00058004"/>
    </source>
</evidence>
<evidence type="ECO:0000256" key="17">
    <source>
        <dbReference type="ARBA" id="ARBA00064003"/>
    </source>
</evidence>
<feature type="coiled-coil region" evidence="22">
    <location>
        <begin position="89"/>
        <end position="116"/>
    </location>
</feature>
<dbReference type="SMART" id="SM00073">
    <property type="entry name" value="HPT"/>
    <property type="match status" value="1"/>
</dbReference>
<evidence type="ECO:0000256" key="7">
    <source>
        <dbReference type="ARBA" id="ARBA00022692"/>
    </source>
</evidence>
<feature type="domain" description="HPt" evidence="25">
    <location>
        <begin position="1269"/>
        <end position="1363"/>
    </location>
</feature>
<dbReference type="PANTHER" id="PTHR45339:SF1">
    <property type="entry name" value="HYBRID SIGNAL TRANSDUCTION HISTIDINE KINASE J"/>
    <property type="match status" value="1"/>
</dbReference>
<dbReference type="Pfam" id="PF01627">
    <property type="entry name" value="Hpt"/>
    <property type="match status" value="1"/>
</dbReference>
<keyword evidence="12" id="KW-1133">Transmembrane helix</keyword>
<dbReference type="PRINTS" id="PR00344">
    <property type="entry name" value="BCTRLSENSOR"/>
</dbReference>
<dbReference type="FunFam" id="1.10.287.130:FF:000002">
    <property type="entry name" value="Two-component osmosensing histidine kinase"/>
    <property type="match status" value="1"/>
</dbReference>
<dbReference type="Proteomes" id="UP001139353">
    <property type="component" value="Unassembled WGS sequence"/>
</dbReference>
<evidence type="ECO:0000259" key="25">
    <source>
        <dbReference type="PROSITE" id="PS50894"/>
    </source>
</evidence>
<dbReference type="PANTHER" id="PTHR45339">
    <property type="entry name" value="HYBRID SIGNAL TRANSDUCTION HISTIDINE KINASE J"/>
    <property type="match status" value="1"/>
</dbReference>
<evidence type="ECO:0000256" key="12">
    <source>
        <dbReference type="ARBA" id="ARBA00022989"/>
    </source>
</evidence>
<dbReference type="SMART" id="SM00387">
    <property type="entry name" value="HATPase_c"/>
    <property type="match status" value="1"/>
</dbReference>
<dbReference type="Gene3D" id="3.30.450.40">
    <property type="match status" value="1"/>
</dbReference>
<dbReference type="SUPFAM" id="SSF48452">
    <property type="entry name" value="TPR-like"/>
    <property type="match status" value="1"/>
</dbReference>
<comment type="function">
    <text evidence="16">Member of the two-component regulatory system BvgS/BvgA. Phosphorylates BvgA via a four-step phosphorelay in response to environmental signals.</text>
</comment>
<dbReference type="EMBL" id="JAJLJH010000001">
    <property type="protein sequence ID" value="MCK9685792.1"/>
    <property type="molecule type" value="Genomic_DNA"/>
</dbReference>
<dbReference type="Gene3D" id="1.10.287.130">
    <property type="match status" value="1"/>
</dbReference>
<dbReference type="EC" id="2.7.13.3" evidence="3"/>
<dbReference type="SUPFAM" id="SSF55781">
    <property type="entry name" value="GAF domain-like"/>
    <property type="match status" value="1"/>
</dbReference>
<protein>
    <recommendedName>
        <fullName evidence="18">Sensory/regulatory protein RpfC</fullName>
        <ecNumber evidence="3">2.7.13.3</ecNumber>
    </recommendedName>
    <alternativeName>
        <fullName evidence="19">Virulence sensor protein BvgS</fullName>
    </alternativeName>
</protein>
<feature type="domain" description="Response regulatory" evidence="24">
    <location>
        <begin position="948"/>
        <end position="1069"/>
    </location>
</feature>
<evidence type="ECO:0000256" key="6">
    <source>
        <dbReference type="ARBA" id="ARBA00022679"/>
    </source>
</evidence>
<evidence type="ECO:0000256" key="22">
    <source>
        <dbReference type="SAM" id="Coils"/>
    </source>
</evidence>
<evidence type="ECO:0000256" key="10">
    <source>
        <dbReference type="ARBA" id="ARBA00022777"/>
    </source>
</evidence>
<dbReference type="GO" id="GO:0005886">
    <property type="term" value="C:plasma membrane"/>
    <property type="evidence" value="ECO:0007669"/>
    <property type="project" value="UniProtKB-SubCell"/>
</dbReference>
<dbReference type="SMART" id="SM00388">
    <property type="entry name" value="HisKA"/>
    <property type="match status" value="1"/>
</dbReference>
<keyword evidence="14" id="KW-0843">Virulence</keyword>
<dbReference type="InterPro" id="IPR036641">
    <property type="entry name" value="HPT_dom_sf"/>
</dbReference>
<evidence type="ECO:0000256" key="2">
    <source>
        <dbReference type="ARBA" id="ARBA00004651"/>
    </source>
</evidence>
<evidence type="ECO:0000259" key="23">
    <source>
        <dbReference type="PROSITE" id="PS50109"/>
    </source>
</evidence>
<evidence type="ECO:0000256" key="13">
    <source>
        <dbReference type="ARBA" id="ARBA00023012"/>
    </source>
</evidence>
<keyword evidence="4" id="KW-1003">Cell membrane</keyword>
<keyword evidence="8" id="KW-0732">Signal</keyword>
<dbReference type="GO" id="GO:0005524">
    <property type="term" value="F:ATP binding"/>
    <property type="evidence" value="ECO:0007669"/>
    <property type="project" value="UniProtKB-KW"/>
</dbReference>
<evidence type="ECO:0000313" key="27">
    <source>
        <dbReference type="Proteomes" id="UP001139353"/>
    </source>
</evidence>
<dbReference type="CDD" id="cd17546">
    <property type="entry name" value="REC_hyHK_CKI1_RcsC-like"/>
    <property type="match status" value="2"/>
</dbReference>
<keyword evidence="15" id="KW-0472">Membrane</keyword>
<proteinExistence type="predicted"/>
<dbReference type="Pfam" id="PF00072">
    <property type="entry name" value="Response_reg"/>
    <property type="match status" value="2"/>
</dbReference>
<dbReference type="InterPro" id="IPR036097">
    <property type="entry name" value="HisK_dim/P_sf"/>
</dbReference>
<dbReference type="Gene3D" id="1.25.40.10">
    <property type="entry name" value="Tetratricopeptide repeat domain"/>
    <property type="match status" value="1"/>
</dbReference>
<feature type="domain" description="Response regulatory" evidence="24">
    <location>
        <begin position="1099"/>
        <end position="1220"/>
    </location>
</feature>
<dbReference type="InterPro" id="IPR003594">
    <property type="entry name" value="HATPase_dom"/>
</dbReference>
<dbReference type="PROSITE" id="PS50110">
    <property type="entry name" value="RESPONSE_REGULATORY"/>
    <property type="match status" value="2"/>
</dbReference>
<dbReference type="Gene3D" id="3.40.50.2300">
    <property type="match status" value="2"/>
</dbReference>
<gene>
    <name evidence="26" type="ORF">LPC04_08740</name>
</gene>
<dbReference type="Gene3D" id="1.20.120.160">
    <property type="entry name" value="HPT domain"/>
    <property type="match status" value="1"/>
</dbReference>
<keyword evidence="11" id="KW-0067">ATP-binding</keyword>
<evidence type="ECO:0000256" key="1">
    <source>
        <dbReference type="ARBA" id="ARBA00000085"/>
    </source>
</evidence>
<dbReference type="SMART" id="SM00065">
    <property type="entry name" value="GAF"/>
    <property type="match status" value="1"/>
</dbReference>
<feature type="modified residue" description="Phosphohistidine" evidence="20">
    <location>
        <position position="1308"/>
    </location>
</feature>
<dbReference type="Pfam" id="PF02518">
    <property type="entry name" value="HATPase_c"/>
    <property type="match status" value="1"/>
</dbReference>
<keyword evidence="13" id="KW-0902">Two-component regulatory system</keyword>
<evidence type="ECO:0000313" key="26">
    <source>
        <dbReference type="EMBL" id="MCK9685792.1"/>
    </source>
</evidence>
<feature type="modified residue" description="4-aspartylphosphate" evidence="21">
    <location>
        <position position="1002"/>
    </location>
</feature>
<evidence type="ECO:0000256" key="15">
    <source>
        <dbReference type="ARBA" id="ARBA00023136"/>
    </source>
</evidence>
<dbReference type="Gene3D" id="3.30.565.10">
    <property type="entry name" value="Histidine kinase-like ATPase, C-terminal domain"/>
    <property type="match status" value="1"/>
</dbReference>
<dbReference type="InterPro" id="IPR036890">
    <property type="entry name" value="HATPase_C_sf"/>
</dbReference>
<evidence type="ECO:0000256" key="3">
    <source>
        <dbReference type="ARBA" id="ARBA00012438"/>
    </source>
</evidence>
<keyword evidence="27" id="KW-1185">Reference proteome</keyword>
<dbReference type="Pfam" id="PF00512">
    <property type="entry name" value="HisKA"/>
    <property type="match status" value="1"/>
</dbReference>
<dbReference type="InterPro" id="IPR001789">
    <property type="entry name" value="Sig_transdc_resp-reg_receiver"/>
</dbReference>
<dbReference type="InterPro" id="IPR004358">
    <property type="entry name" value="Sig_transdc_His_kin-like_C"/>
</dbReference>
<dbReference type="InterPro" id="IPR029016">
    <property type="entry name" value="GAF-like_dom_sf"/>
</dbReference>
<accession>A0A9X1YK09</accession>
<dbReference type="PROSITE" id="PS50894">
    <property type="entry name" value="HPT"/>
    <property type="match status" value="1"/>
</dbReference>
<keyword evidence="22" id="KW-0175">Coiled coil</keyword>
<dbReference type="FunFam" id="3.30.565.10:FF:000010">
    <property type="entry name" value="Sensor histidine kinase RcsC"/>
    <property type="match status" value="1"/>
</dbReference>
<evidence type="ECO:0000256" key="11">
    <source>
        <dbReference type="ARBA" id="ARBA00022840"/>
    </source>
</evidence>
<dbReference type="PROSITE" id="PS50109">
    <property type="entry name" value="HIS_KIN"/>
    <property type="match status" value="1"/>
</dbReference>
<dbReference type="InterPro" id="IPR003018">
    <property type="entry name" value="GAF"/>
</dbReference>
<evidence type="ECO:0000256" key="18">
    <source>
        <dbReference type="ARBA" id="ARBA00068150"/>
    </source>
</evidence>
<evidence type="ECO:0000256" key="5">
    <source>
        <dbReference type="ARBA" id="ARBA00022553"/>
    </source>
</evidence>
<dbReference type="SUPFAM" id="SSF47384">
    <property type="entry name" value="Homodimeric domain of signal transducing histidine kinase"/>
    <property type="match status" value="1"/>
</dbReference>
<dbReference type="InterPro" id="IPR003661">
    <property type="entry name" value="HisK_dim/P_dom"/>
</dbReference>
<dbReference type="SMART" id="SM00448">
    <property type="entry name" value="REC"/>
    <property type="match status" value="2"/>
</dbReference>
<dbReference type="CDD" id="cd00082">
    <property type="entry name" value="HisKA"/>
    <property type="match status" value="1"/>
</dbReference>
<dbReference type="InterPro" id="IPR008207">
    <property type="entry name" value="Sig_transdc_His_kin_Hpt_dom"/>
</dbReference>
<evidence type="ECO:0000256" key="19">
    <source>
        <dbReference type="ARBA" id="ARBA00070152"/>
    </source>
</evidence>
<evidence type="ECO:0000256" key="9">
    <source>
        <dbReference type="ARBA" id="ARBA00022741"/>
    </source>
</evidence>
<feature type="modified residue" description="4-aspartylphosphate" evidence="21">
    <location>
        <position position="1153"/>
    </location>
</feature>
<dbReference type="SUPFAM" id="SSF55874">
    <property type="entry name" value="ATPase domain of HSP90 chaperone/DNA topoisomerase II/histidine kinase"/>
    <property type="match status" value="1"/>
</dbReference>
<dbReference type="InterPro" id="IPR011006">
    <property type="entry name" value="CheY-like_superfamily"/>
</dbReference>
<comment type="caution">
    <text evidence="26">The sequence shown here is derived from an EMBL/GenBank/DDBJ whole genome shotgun (WGS) entry which is preliminary data.</text>
</comment>
<keyword evidence="9" id="KW-0547">Nucleotide-binding</keyword>
<sequence>MSGDFAQRRHASRHPAHCLHDDDFVRLERLAARRPAWLAPQVTLAWHLRQRDGRRAREIADAIAPALAARTDRSGRRMAARLTLACAEAMSLALEIAEADRLLADAKAQFEGLDDAIGVGDCLLLDAQNCRIWGRGDPVKASEDAYQQLLAQGDEVREGIALAEIATGMPGLTAARATRMAQLEAWLAARPGIALRGPELYASIPRGSVEFYAGRFADIVSHLSVNMQRAGALGLPRVQVHLALNCAIAHESLNDILAAITLREAALATSREHGWPAYVAHSLAALARNHQMLGNQRARLELLERACADLEPIGSSFNAVVAQIHLGEARLAVGNIDGALEIFQLAHEHASARHFDVLLPRTMAGVGRCLAARGDFEEAHRLTLRAYEQAPGHDTQSHTLEALIDLHLQATLPEPPAVFAPTPALHYLALLSELTAVSTGSLPSARHLSQSSRAWEQAGDLARALAFERQARTAVENENARNATQAMEAVQARHEAETARRARQLQQELAAAETARVRILEQAIATLDRLGQIGQEIAGNLDPDRVFEALATHVGSLIASDLLMIYMFDAESNELVETFRMNQGVRGSAAPLRIALDHPQSLAARSARDRREYLYDHAHNVLPTLKLPEMAPPTTGLFGPLMVGDKLLGVLTIQSRTALAYDERERLIFRTLSAFGAIALDNALQARELRDARAAAESVSRVKSEFLANMSHEIRTPMNAIIGLSALAVKYDMPPRVHDYLVKIKRSGEHLLGIINDILDFSKIESGKLQVEALPFELEAVLDNVVNLLSEKADAKGLELLWVMDPALPRVLVGDPLRIGQILINYAGNAVKFTERGEVRIDVRVEQADEGEALLNFSVTDSGIGLTPEQAGRLFTSFEQADKSTTREYGGTGLGLAISKNLAQAMGGDVGVRSVDGQGSTFWFTARLGIGSADKLVVRPGIELHGSRVLVVDDHEAVALVLCELLTELGFESHSVGSGRAAVARVLDADEHGVPYDFLLMDWIMPGMDGLEAIRAIRAVRPQAMPLMLMVTAHRREELVARARLEGVEHVLSKPVSPSLLVDAMMQLVGHPPRQATPAEREASSRALEAQLAPLLGARILLVEDNEINQQIAAEMLRDAGFEVDIADNGQVGVNQVHARHAEGRPYDLVLMDMQMPVMDGVSATRLIRETLAADALPIIAMTANAMAADRDRCLAAGMNGFISKPVSAQALCRALLGAIKPRQAAPPTARASATPVAAAPAAAPSPLDALRAVPGLDVDATLASTGISARFYAGLLRKFVVQQGGALDKIAQSLQAGDRAGATRLAHTLKGVAAGLGARALAASAGELERGLRQDDPAEGLDDAMAHARQLLAALVAALEAALAPA</sequence>
<name>A0A9X1YK09_9BURK</name>
<dbReference type="CDD" id="cd16922">
    <property type="entry name" value="HATPase_EvgS-ArcB-TorS-like"/>
    <property type="match status" value="1"/>
</dbReference>
<feature type="coiled-coil region" evidence="22">
    <location>
        <begin position="495"/>
        <end position="522"/>
    </location>
</feature>
<dbReference type="GO" id="GO:0000155">
    <property type="term" value="F:phosphorelay sensor kinase activity"/>
    <property type="evidence" value="ECO:0007669"/>
    <property type="project" value="InterPro"/>
</dbReference>
<evidence type="ECO:0000259" key="24">
    <source>
        <dbReference type="PROSITE" id="PS50110"/>
    </source>
</evidence>
<dbReference type="SUPFAM" id="SSF47226">
    <property type="entry name" value="Histidine-containing phosphotransfer domain, HPT domain"/>
    <property type="match status" value="1"/>
</dbReference>
<evidence type="ECO:0000256" key="20">
    <source>
        <dbReference type="PROSITE-ProRule" id="PRU00110"/>
    </source>
</evidence>
<dbReference type="Pfam" id="PF13185">
    <property type="entry name" value="GAF_2"/>
    <property type="match status" value="1"/>
</dbReference>
<keyword evidence="6" id="KW-0808">Transferase</keyword>
<evidence type="ECO:0000256" key="21">
    <source>
        <dbReference type="PROSITE-ProRule" id="PRU00169"/>
    </source>
</evidence>
<reference evidence="26" key="1">
    <citation type="submission" date="2021-11" db="EMBL/GenBank/DDBJ databases">
        <title>BS-T2-15 a new species belonging to the Comamonadaceae family isolated from the soil of a French oak forest.</title>
        <authorList>
            <person name="Mieszkin S."/>
            <person name="Alain K."/>
        </authorList>
    </citation>
    <scope>NUCLEOTIDE SEQUENCE</scope>
    <source>
        <strain evidence="26">BS-T2-15</strain>
    </source>
</reference>
<organism evidence="26 27">
    <name type="scientific">Scleromatobacter humisilvae</name>
    <dbReference type="NCBI Taxonomy" id="2897159"/>
    <lineage>
        <taxon>Bacteria</taxon>
        <taxon>Pseudomonadati</taxon>
        <taxon>Pseudomonadota</taxon>
        <taxon>Betaproteobacteria</taxon>
        <taxon>Burkholderiales</taxon>
        <taxon>Sphaerotilaceae</taxon>
        <taxon>Scleromatobacter</taxon>
    </lineage>
</organism>
<keyword evidence="7" id="KW-0812">Transmembrane</keyword>
<evidence type="ECO:0000256" key="8">
    <source>
        <dbReference type="ARBA" id="ARBA00022729"/>
    </source>
</evidence>